<feature type="compositionally biased region" description="Basic and acidic residues" evidence="1">
    <location>
        <begin position="105"/>
        <end position="117"/>
    </location>
</feature>
<sequence length="563" mass="57843">MPHAQLVDRGEIARHLRDLADHPLLAVRRDELLCLAGDLESGTGLEQWAGLDLPAVLARPESLTAAPGGEGRGGTDPAGAERPGDGGSVGSEGDDGDSGDDGDDGDGRGDGGARGDGDAPGAEVPGEPRVPAPVPASGAGVVPGVRGRLSGLLRRRSGTGDVLETVLGGLVFVPLLVTWYGLWDAARAYGELSAQDPEQAASRPFLQLWQSGFDGRLSVAGRFENVALTVVVLVSLLLLIAGWHARARVREERARAARYAADCAEREQLLGRLASVLTRAQLALVEHRGDGTGRFVRELEQAAGRLEELVDRALQGTGELVRAAGAVGRATTAVDGAARRLEAGVPLLGEALGRIEETVRAGQEQTVRVGAEHAASAREVGDRIGRAAGLVEAAVRDLAGVQKDALAASGAAADAADRASRALVDSTARTGQAVDGMREATERWDAAAAHWQDAAARLDAGVHALVGVLPAPPAGRQEEKGKPEPEPGPEPAPGPTPGPNPKPDPGSSPEPSPGPGQEHKQEHGQEAGREQEDSGGAPRPRAPRPRAPQDTAPAAGPQAGGGR</sequence>
<evidence type="ECO:0000256" key="1">
    <source>
        <dbReference type="SAM" id="MobiDB-lite"/>
    </source>
</evidence>
<evidence type="ECO:0000256" key="2">
    <source>
        <dbReference type="SAM" id="Phobius"/>
    </source>
</evidence>
<reference evidence="3 4" key="1">
    <citation type="journal article" date="2019" name="Int. J. Syst. Evol. Microbiol.">
        <title>The Global Catalogue of Microorganisms (GCM) 10K type strain sequencing project: providing services to taxonomists for standard genome sequencing and annotation.</title>
        <authorList>
            <consortium name="The Broad Institute Genomics Platform"/>
            <consortium name="The Broad Institute Genome Sequencing Center for Infectious Disease"/>
            <person name="Wu L."/>
            <person name="Ma J."/>
        </authorList>
    </citation>
    <scope>NUCLEOTIDE SEQUENCE [LARGE SCALE GENOMIC DNA]</scope>
    <source>
        <strain evidence="3 4">JCM 6307</strain>
    </source>
</reference>
<proteinExistence type="predicted"/>
<feature type="compositionally biased region" description="Acidic residues" evidence="1">
    <location>
        <begin position="92"/>
        <end position="104"/>
    </location>
</feature>
<gene>
    <name evidence="3" type="ORF">GCM10010406_20790</name>
</gene>
<evidence type="ECO:0000313" key="3">
    <source>
        <dbReference type="EMBL" id="GAA2484351.1"/>
    </source>
</evidence>
<keyword evidence="4" id="KW-1185">Reference proteome</keyword>
<dbReference type="Proteomes" id="UP001501358">
    <property type="component" value="Unassembled WGS sequence"/>
</dbReference>
<evidence type="ECO:0000313" key="4">
    <source>
        <dbReference type="Proteomes" id="UP001501358"/>
    </source>
</evidence>
<organism evidence="3 4">
    <name type="scientific">Streptomyces thermolineatus</name>
    <dbReference type="NCBI Taxonomy" id="44033"/>
    <lineage>
        <taxon>Bacteria</taxon>
        <taxon>Bacillati</taxon>
        <taxon>Actinomycetota</taxon>
        <taxon>Actinomycetes</taxon>
        <taxon>Kitasatosporales</taxon>
        <taxon>Streptomycetaceae</taxon>
        <taxon>Streptomyces</taxon>
    </lineage>
</organism>
<protein>
    <submittedName>
        <fullName evidence="3">Uncharacterized protein</fullName>
    </submittedName>
</protein>
<keyword evidence="2" id="KW-1133">Transmembrane helix</keyword>
<keyword evidence="2" id="KW-0472">Membrane</keyword>
<dbReference type="RefSeq" id="WP_344382868.1">
    <property type="nucleotide sequence ID" value="NZ_BAAATA010000009.1"/>
</dbReference>
<comment type="caution">
    <text evidence="3">The sequence shown here is derived from an EMBL/GenBank/DDBJ whole genome shotgun (WGS) entry which is preliminary data.</text>
</comment>
<feature type="region of interest" description="Disordered" evidence="1">
    <location>
        <begin position="63"/>
        <end position="141"/>
    </location>
</feature>
<feature type="transmembrane region" description="Helical" evidence="2">
    <location>
        <begin position="226"/>
        <end position="245"/>
    </location>
</feature>
<feature type="compositionally biased region" description="Pro residues" evidence="1">
    <location>
        <begin position="486"/>
        <end position="514"/>
    </location>
</feature>
<keyword evidence="2" id="KW-0812">Transmembrane</keyword>
<feature type="compositionally biased region" description="Low complexity" evidence="1">
    <location>
        <begin position="548"/>
        <end position="557"/>
    </location>
</feature>
<dbReference type="EMBL" id="BAAATA010000009">
    <property type="protein sequence ID" value="GAA2484351.1"/>
    <property type="molecule type" value="Genomic_DNA"/>
</dbReference>
<name>A0ABN3LI72_9ACTN</name>
<feature type="compositionally biased region" description="Basic and acidic residues" evidence="1">
    <location>
        <begin position="476"/>
        <end position="485"/>
    </location>
</feature>
<feature type="transmembrane region" description="Helical" evidence="2">
    <location>
        <begin position="162"/>
        <end position="182"/>
    </location>
</feature>
<feature type="compositionally biased region" description="Basic and acidic residues" evidence="1">
    <location>
        <begin position="517"/>
        <end position="532"/>
    </location>
</feature>
<accession>A0ABN3LI72</accession>
<feature type="region of interest" description="Disordered" evidence="1">
    <location>
        <begin position="471"/>
        <end position="563"/>
    </location>
</feature>